<dbReference type="RefSeq" id="WP_189406811.1">
    <property type="nucleotide sequence ID" value="NZ_BMXP01000006.1"/>
</dbReference>
<feature type="signal peptide" evidence="1">
    <location>
        <begin position="1"/>
        <end position="20"/>
    </location>
</feature>
<dbReference type="Proteomes" id="UP000631300">
    <property type="component" value="Unassembled WGS sequence"/>
</dbReference>
<reference evidence="2" key="2">
    <citation type="submission" date="2020-09" db="EMBL/GenBank/DDBJ databases">
        <authorList>
            <person name="Sun Q."/>
            <person name="Kim S."/>
        </authorList>
    </citation>
    <scope>NUCLEOTIDE SEQUENCE</scope>
    <source>
        <strain evidence="2">KCTC 22164</strain>
    </source>
</reference>
<dbReference type="SUPFAM" id="SSF53850">
    <property type="entry name" value="Periplasmic binding protein-like II"/>
    <property type="match status" value="1"/>
</dbReference>
<feature type="chain" id="PRO_5036812594" description="Phosphate ABC transporter substrate-binding protein" evidence="1">
    <location>
        <begin position="21"/>
        <end position="143"/>
    </location>
</feature>
<organism evidence="2 3">
    <name type="scientific">Alteromonas halophila</name>
    <dbReference type="NCBI Taxonomy" id="516698"/>
    <lineage>
        <taxon>Bacteria</taxon>
        <taxon>Pseudomonadati</taxon>
        <taxon>Pseudomonadota</taxon>
        <taxon>Gammaproteobacteria</taxon>
        <taxon>Alteromonadales</taxon>
        <taxon>Alteromonadaceae</taxon>
        <taxon>Alteromonas/Salinimonas group</taxon>
        <taxon>Alteromonas</taxon>
    </lineage>
</organism>
<accession>A0A918JNI9</accession>
<evidence type="ECO:0000313" key="2">
    <source>
        <dbReference type="EMBL" id="GGW89471.1"/>
    </source>
</evidence>
<gene>
    <name evidence="2" type="ORF">GCM10007391_24680</name>
</gene>
<keyword evidence="1" id="KW-0732">Signal</keyword>
<evidence type="ECO:0000313" key="3">
    <source>
        <dbReference type="Proteomes" id="UP000631300"/>
    </source>
</evidence>
<dbReference type="AlphaFoldDB" id="A0A918JNI9"/>
<dbReference type="Gene3D" id="3.40.190.10">
    <property type="entry name" value="Periplasmic binding protein-like II"/>
    <property type="match status" value="1"/>
</dbReference>
<dbReference type="EMBL" id="BMXP01000006">
    <property type="protein sequence ID" value="GGW89471.1"/>
    <property type="molecule type" value="Genomic_DNA"/>
</dbReference>
<comment type="caution">
    <text evidence="2">The sequence shown here is derived from an EMBL/GenBank/DDBJ whole genome shotgun (WGS) entry which is preliminary data.</text>
</comment>
<proteinExistence type="predicted"/>
<sequence>MLKRLPLLVILSLLTVCSFAAYSEKIVVIVNNQNKADSLSSDLIGDIYLGRTSRFPSGEPVKPLDLPKGMAITHDFYAKVVKKTPAQLRAHWSRLVFTGKGRPPKRLSDESAVKSMVSERSDSIGYMYEKTADDAVKIIFDAH</sequence>
<name>A0A918JNI9_9ALTE</name>
<reference evidence="2" key="1">
    <citation type="journal article" date="2014" name="Int. J. Syst. Evol. Microbiol.">
        <title>Complete genome sequence of Corynebacterium casei LMG S-19264T (=DSM 44701T), isolated from a smear-ripened cheese.</title>
        <authorList>
            <consortium name="US DOE Joint Genome Institute (JGI-PGF)"/>
            <person name="Walter F."/>
            <person name="Albersmeier A."/>
            <person name="Kalinowski J."/>
            <person name="Ruckert C."/>
        </authorList>
    </citation>
    <scope>NUCLEOTIDE SEQUENCE</scope>
    <source>
        <strain evidence="2">KCTC 22164</strain>
    </source>
</reference>
<evidence type="ECO:0000256" key="1">
    <source>
        <dbReference type="SAM" id="SignalP"/>
    </source>
</evidence>
<keyword evidence="3" id="KW-1185">Reference proteome</keyword>
<evidence type="ECO:0008006" key="4">
    <source>
        <dbReference type="Google" id="ProtNLM"/>
    </source>
</evidence>
<protein>
    <recommendedName>
        <fullName evidence="4">Phosphate ABC transporter substrate-binding protein</fullName>
    </recommendedName>
</protein>